<accession>X0TB80</accession>
<reference evidence="1" key="1">
    <citation type="journal article" date="2014" name="Front. Microbiol.">
        <title>High frequency of phylogenetically diverse reductive dehalogenase-homologous genes in deep subseafloor sedimentary metagenomes.</title>
        <authorList>
            <person name="Kawai M."/>
            <person name="Futagami T."/>
            <person name="Toyoda A."/>
            <person name="Takaki Y."/>
            <person name="Nishi S."/>
            <person name="Hori S."/>
            <person name="Arai W."/>
            <person name="Tsubouchi T."/>
            <person name="Morono Y."/>
            <person name="Uchiyama I."/>
            <person name="Ito T."/>
            <person name="Fujiyama A."/>
            <person name="Inagaki F."/>
            <person name="Takami H."/>
        </authorList>
    </citation>
    <scope>NUCLEOTIDE SEQUENCE</scope>
    <source>
        <strain evidence="1">Expedition CK06-06</strain>
    </source>
</reference>
<dbReference type="AlphaFoldDB" id="X0TB80"/>
<feature type="non-terminal residue" evidence="1">
    <location>
        <position position="1"/>
    </location>
</feature>
<evidence type="ECO:0000313" key="1">
    <source>
        <dbReference type="EMBL" id="GAF85442.1"/>
    </source>
</evidence>
<sequence>QSIYMHKEYVPIPFYLKKLINKIHANYLHRKTTMDHPSITHKVVKGIFHQIPYENQAKILRNFLL</sequence>
<proteinExistence type="predicted"/>
<dbReference type="EMBL" id="BARS01002470">
    <property type="protein sequence ID" value="GAF85442.1"/>
    <property type="molecule type" value="Genomic_DNA"/>
</dbReference>
<name>X0TB80_9ZZZZ</name>
<organism evidence="1">
    <name type="scientific">marine sediment metagenome</name>
    <dbReference type="NCBI Taxonomy" id="412755"/>
    <lineage>
        <taxon>unclassified sequences</taxon>
        <taxon>metagenomes</taxon>
        <taxon>ecological metagenomes</taxon>
    </lineage>
</organism>
<comment type="caution">
    <text evidence="1">The sequence shown here is derived from an EMBL/GenBank/DDBJ whole genome shotgun (WGS) entry which is preliminary data.</text>
</comment>
<protein>
    <submittedName>
        <fullName evidence="1">Uncharacterized protein</fullName>
    </submittedName>
</protein>
<gene>
    <name evidence="1" type="ORF">S01H1_04700</name>
</gene>